<feature type="domain" description="DUF6879" evidence="1">
    <location>
        <begin position="6"/>
        <end position="168"/>
    </location>
</feature>
<gene>
    <name evidence="2" type="ORF">KCV87_23780</name>
</gene>
<reference evidence="2" key="1">
    <citation type="submission" date="2021-04" db="EMBL/GenBank/DDBJ databases">
        <title>Genomic sequence of Actinosynnema pretiosum subsp. pretiosum ATCC 31280 (C-14919).</title>
        <authorList>
            <person name="Bai L."/>
            <person name="Wang X."/>
            <person name="Xiao Y."/>
        </authorList>
    </citation>
    <scope>NUCLEOTIDE SEQUENCE</scope>
    <source>
        <strain evidence="2">ATCC 31280</strain>
    </source>
</reference>
<evidence type="ECO:0000313" key="2">
    <source>
        <dbReference type="EMBL" id="QUF02477.1"/>
    </source>
</evidence>
<dbReference type="InterPro" id="IPR049244">
    <property type="entry name" value="DUF6879"/>
</dbReference>
<dbReference type="AlphaFoldDB" id="A0AA45R280"/>
<sequence>MTERPTFAELFAGCRTSAVHLEMREVYEPADPAFQDWLSGVRTDPVERFRDWYDLVVATVARGVDVRRARIVSEPVTDYIRHEHEDTAALNVAAGERVRWLPRRAASDLALPGNDFWLFDDRLVRFGHFAGDGTYLGDEITEAPEVVALCRDAFEAVWARAVDHSEYRPG</sequence>
<dbReference type="Pfam" id="PF21806">
    <property type="entry name" value="DUF6879"/>
    <property type="match status" value="1"/>
</dbReference>
<organism evidence="2 3">
    <name type="scientific">Actinosynnema pretiosum subsp. pretiosum</name>
    <dbReference type="NCBI Taxonomy" id="103721"/>
    <lineage>
        <taxon>Bacteria</taxon>
        <taxon>Bacillati</taxon>
        <taxon>Actinomycetota</taxon>
        <taxon>Actinomycetes</taxon>
        <taxon>Pseudonocardiales</taxon>
        <taxon>Pseudonocardiaceae</taxon>
        <taxon>Actinosynnema</taxon>
    </lineage>
</organism>
<protein>
    <recommendedName>
        <fullName evidence="1">DUF6879 domain-containing protein</fullName>
    </recommendedName>
</protein>
<dbReference type="Proteomes" id="UP000677152">
    <property type="component" value="Chromosome"/>
</dbReference>
<dbReference type="EMBL" id="CP073249">
    <property type="protein sequence ID" value="QUF02477.1"/>
    <property type="molecule type" value="Genomic_DNA"/>
</dbReference>
<name>A0AA45R280_9PSEU</name>
<evidence type="ECO:0000259" key="1">
    <source>
        <dbReference type="Pfam" id="PF21806"/>
    </source>
</evidence>
<evidence type="ECO:0000313" key="3">
    <source>
        <dbReference type="Proteomes" id="UP000677152"/>
    </source>
</evidence>
<proteinExistence type="predicted"/>
<accession>A0AA45R280</accession>